<organism evidence="3 4">
    <name type="scientific">Gigaspora margarita</name>
    <dbReference type="NCBI Taxonomy" id="4874"/>
    <lineage>
        <taxon>Eukaryota</taxon>
        <taxon>Fungi</taxon>
        <taxon>Fungi incertae sedis</taxon>
        <taxon>Mucoromycota</taxon>
        <taxon>Glomeromycotina</taxon>
        <taxon>Glomeromycetes</taxon>
        <taxon>Diversisporales</taxon>
        <taxon>Gigasporaceae</taxon>
        <taxon>Gigaspora</taxon>
    </lineage>
</organism>
<gene>
    <name evidence="3" type="ORF">F8M41_017417</name>
</gene>
<dbReference type="Proteomes" id="UP000439903">
    <property type="component" value="Unassembled WGS sequence"/>
</dbReference>
<sequence length="119" mass="13116">MERYSGESHSHHQIVEGRSPDGITVQTTTNHQIKQEKPYDIPKGKRRFDLARALVLLFFHGLGASSSTTALGLLGAFSSEAWLHGLPLSRFGTWSHFRSRDGYVAAASSYGFATNSVHI</sequence>
<keyword evidence="4" id="KW-1185">Reference proteome</keyword>
<evidence type="ECO:0000256" key="1">
    <source>
        <dbReference type="SAM" id="MobiDB-lite"/>
    </source>
</evidence>
<evidence type="ECO:0000313" key="3">
    <source>
        <dbReference type="EMBL" id="KAF0561857.1"/>
    </source>
</evidence>
<dbReference type="EMBL" id="WTPW01000005">
    <property type="protein sequence ID" value="KAF0561857.1"/>
    <property type="molecule type" value="Genomic_DNA"/>
</dbReference>
<feature type="compositionally biased region" description="Basic and acidic residues" evidence="1">
    <location>
        <begin position="1"/>
        <end position="19"/>
    </location>
</feature>
<comment type="caution">
    <text evidence="3">The sequence shown here is derived from an EMBL/GenBank/DDBJ whole genome shotgun (WGS) entry which is preliminary data.</text>
</comment>
<feature type="transmembrane region" description="Helical" evidence="2">
    <location>
        <begin position="53"/>
        <end position="77"/>
    </location>
</feature>
<feature type="region of interest" description="Disordered" evidence="1">
    <location>
        <begin position="1"/>
        <end position="38"/>
    </location>
</feature>
<evidence type="ECO:0000313" key="4">
    <source>
        <dbReference type="Proteomes" id="UP000439903"/>
    </source>
</evidence>
<dbReference type="AlphaFoldDB" id="A0A8H4B5M5"/>
<evidence type="ECO:0000256" key="2">
    <source>
        <dbReference type="SAM" id="Phobius"/>
    </source>
</evidence>
<name>A0A8H4B5M5_GIGMA</name>
<protein>
    <submittedName>
        <fullName evidence="3">Uncharacterized protein</fullName>
    </submittedName>
</protein>
<reference evidence="3 4" key="1">
    <citation type="journal article" date="2019" name="Environ. Microbiol.">
        <title>At the nexus of three kingdoms: the genome of the mycorrhizal fungus Gigaspora margarita provides insights into plant, endobacterial and fungal interactions.</title>
        <authorList>
            <person name="Venice F."/>
            <person name="Ghignone S."/>
            <person name="Salvioli di Fossalunga A."/>
            <person name="Amselem J."/>
            <person name="Novero M."/>
            <person name="Xianan X."/>
            <person name="Sedzielewska Toro K."/>
            <person name="Morin E."/>
            <person name="Lipzen A."/>
            <person name="Grigoriev I.V."/>
            <person name="Henrissat B."/>
            <person name="Martin F.M."/>
            <person name="Bonfante P."/>
        </authorList>
    </citation>
    <scope>NUCLEOTIDE SEQUENCE [LARGE SCALE GENOMIC DNA]</scope>
    <source>
        <strain evidence="3 4">BEG34</strain>
    </source>
</reference>
<keyword evidence="2" id="KW-0812">Transmembrane</keyword>
<keyword evidence="2" id="KW-0472">Membrane</keyword>
<proteinExistence type="predicted"/>
<keyword evidence="2" id="KW-1133">Transmembrane helix</keyword>
<accession>A0A8H4B5M5</accession>